<feature type="domain" description="FtsK" evidence="5">
    <location>
        <begin position="213"/>
        <end position="392"/>
    </location>
</feature>
<dbReference type="Gene3D" id="3.40.50.300">
    <property type="entry name" value="P-loop containing nucleotide triphosphate hydrolases"/>
    <property type="match status" value="1"/>
</dbReference>
<dbReference type="GO" id="GO:0003677">
    <property type="term" value="F:DNA binding"/>
    <property type="evidence" value="ECO:0007669"/>
    <property type="project" value="InterPro"/>
</dbReference>
<gene>
    <name evidence="6" type="ORF">OM076_10330</name>
</gene>
<evidence type="ECO:0000256" key="4">
    <source>
        <dbReference type="SAM" id="Phobius"/>
    </source>
</evidence>
<keyword evidence="4" id="KW-0812">Transmembrane</keyword>
<dbReference type="Pfam" id="PF01580">
    <property type="entry name" value="FtsK_SpoIIIE"/>
    <property type="match status" value="1"/>
</dbReference>
<keyword evidence="4" id="KW-1133">Transmembrane helix</keyword>
<keyword evidence="1 3" id="KW-0547">Nucleotide-binding</keyword>
<dbReference type="PANTHER" id="PTHR22683:SF41">
    <property type="entry name" value="DNA TRANSLOCASE FTSK"/>
    <property type="match status" value="1"/>
</dbReference>
<dbReference type="SUPFAM" id="SSF52540">
    <property type="entry name" value="P-loop containing nucleoside triphosphate hydrolases"/>
    <property type="match status" value="1"/>
</dbReference>
<name>A0A9X3MQS9_9ACTN</name>
<dbReference type="AlphaFoldDB" id="A0A9X3MQS9"/>
<keyword evidence="7" id="KW-1185">Reference proteome</keyword>
<sequence>MFRRTSVVHLVDELGRAQRRERAREDVQLLLVGVAWALWGVRVELVLVVALAAMQRWVSGMLGDVVGGVAVAVIIAAAMLVRPVRCALLGLLRAMRLRRAWARATIDSGVASGPFRAPGVWSVTRVPAGELLDVHVRRGQSVAELDNRSEHVAACLRAREVRVLRDRRDAARASVLVVRRDPFEGADPIAWPMGEASAVSLWEPIPVGVDEQGEGVVLELVERNILLGGEPGAGKSAALSVLLAAGALDPNARLWLLDGKLVELAAWAPVAQRVAGPNGDQAVELLREVRGVMEERYRELLARGLRKIRREDGLPLHLVVCDELAFYLTLPDKSQRQEFAELLRDLVARGRAAGVIVCAATQKPGTDVVPSALRDLFGFRLAMRCTTPQASDTILGQGWASNGADASEIPGAQRGVGYLLAEGERPIRMRGYYLADDDVAAIADRAASQRTDAWLAERAEA</sequence>
<dbReference type="GO" id="GO:0005524">
    <property type="term" value="F:ATP binding"/>
    <property type="evidence" value="ECO:0007669"/>
    <property type="project" value="UniProtKB-UniRule"/>
</dbReference>
<dbReference type="PROSITE" id="PS50901">
    <property type="entry name" value="FTSK"/>
    <property type="match status" value="1"/>
</dbReference>
<evidence type="ECO:0000256" key="1">
    <source>
        <dbReference type="ARBA" id="ARBA00022741"/>
    </source>
</evidence>
<evidence type="ECO:0000256" key="3">
    <source>
        <dbReference type="PROSITE-ProRule" id="PRU00289"/>
    </source>
</evidence>
<dbReference type="Proteomes" id="UP001149140">
    <property type="component" value="Unassembled WGS sequence"/>
</dbReference>
<evidence type="ECO:0000256" key="2">
    <source>
        <dbReference type="ARBA" id="ARBA00022840"/>
    </source>
</evidence>
<comment type="caution">
    <text evidence="6">The sequence shown here is derived from an EMBL/GenBank/DDBJ whole genome shotgun (WGS) entry which is preliminary data.</text>
</comment>
<keyword evidence="4" id="KW-0472">Membrane</keyword>
<proteinExistence type="predicted"/>
<organism evidence="6 7">
    <name type="scientific">Solirubrobacter ginsenosidimutans</name>
    <dbReference type="NCBI Taxonomy" id="490573"/>
    <lineage>
        <taxon>Bacteria</taxon>
        <taxon>Bacillati</taxon>
        <taxon>Actinomycetota</taxon>
        <taxon>Thermoleophilia</taxon>
        <taxon>Solirubrobacterales</taxon>
        <taxon>Solirubrobacteraceae</taxon>
        <taxon>Solirubrobacter</taxon>
    </lineage>
</organism>
<dbReference type="PANTHER" id="PTHR22683">
    <property type="entry name" value="SPORULATION PROTEIN RELATED"/>
    <property type="match status" value="1"/>
</dbReference>
<dbReference type="RefSeq" id="WP_270039621.1">
    <property type="nucleotide sequence ID" value="NZ_JAPDOD010000006.1"/>
</dbReference>
<dbReference type="InterPro" id="IPR002543">
    <property type="entry name" value="FtsK_dom"/>
</dbReference>
<accession>A0A9X3MQS9</accession>
<keyword evidence="2 3" id="KW-0067">ATP-binding</keyword>
<dbReference type="InterPro" id="IPR050206">
    <property type="entry name" value="FtsK/SpoIIIE/SftA"/>
</dbReference>
<evidence type="ECO:0000313" key="6">
    <source>
        <dbReference type="EMBL" id="MDA0160662.1"/>
    </source>
</evidence>
<dbReference type="EMBL" id="JAPDOD010000006">
    <property type="protein sequence ID" value="MDA0160662.1"/>
    <property type="molecule type" value="Genomic_DNA"/>
</dbReference>
<evidence type="ECO:0000313" key="7">
    <source>
        <dbReference type="Proteomes" id="UP001149140"/>
    </source>
</evidence>
<dbReference type="InterPro" id="IPR027417">
    <property type="entry name" value="P-loop_NTPase"/>
</dbReference>
<evidence type="ECO:0000259" key="5">
    <source>
        <dbReference type="PROSITE" id="PS50901"/>
    </source>
</evidence>
<reference evidence="6" key="1">
    <citation type="submission" date="2022-10" db="EMBL/GenBank/DDBJ databases">
        <title>The WGS of Solirubrobacter ginsenosidimutans DSM 21036.</title>
        <authorList>
            <person name="Jiang Z."/>
        </authorList>
    </citation>
    <scope>NUCLEOTIDE SEQUENCE</scope>
    <source>
        <strain evidence="6">DSM 21036</strain>
    </source>
</reference>
<feature type="transmembrane region" description="Helical" evidence="4">
    <location>
        <begin position="29"/>
        <end position="53"/>
    </location>
</feature>
<protein>
    <submittedName>
        <fullName evidence="6">FtsK/SpoIIIE domain-containing protein</fullName>
    </submittedName>
</protein>
<feature type="transmembrane region" description="Helical" evidence="4">
    <location>
        <begin position="65"/>
        <end position="92"/>
    </location>
</feature>
<feature type="binding site" evidence="3">
    <location>
        <begin position="229"/>
        <end position="236"/>
    </location>
    <ligand>
        <name>ATP</name>
        <dbReference type="ChEBI" id="CHEBI:30616"/>
    </ligand>
</feature>